<comment type="similarity">
    <text evidence="12">Belongs to the tetrahydrofolate dehydrogenase/cyclohydrolase family.</text>
</comment>
<dbReference type="GO" id="GO:0004477">
    <property type="term" value="F:methenyltetrahydrofolate cyclohydrolase activity"/>
    <property type="evidence" value="ECO:0007669"/>
    <property type="project" value="UniProtKB-UniRule"/>
</dbReference>
<dbReference type="FunFam" id="3.40.50.10860:FF:000005">
    <property type="entry name" value="C-1-tetrahydrofolate synthase, cytoplasmic, putative"/>
    <property type="match status" value="1"/>
</dbReference>
<dbReference type="EC" id="3.5.4.9" evidence="12"/>
<dbReference type="GO" id="GO:0006164">
    <property type="term" value="P:purine nucleotide biosynthetic process"/>
    <property type="evidence" value="ECO:0007669"/>
    <property type="project" value="UniProtKB-KW"/>
</dbReference>
<comment type="catalytic activity">
    <reaction evidence="12">
        <text>(6R)-5,10-methenyltetrahydrofolate + H2O = (6R)-10-formyltetrahydrofolate + H(+)</text>
        <dbReference type="Rhea" id="RHEA:23700"/>
        <dbReference type="ChEBI" id="CHEBI:15377"/>
        <dbReference type="ChEBI" id="CHEBI:15378"/>
        <dbReference type="ChEBI" id="CHEBI:57455"/>
        <dbReference type="ChEBI" id="CHEBI:195366"/>
        <dbReference type="EC" id="3.5.4.9"/>
    </reaction>
</comment>
<sequence length="311" mass="32067">MNARVIDGKVFAARLTQDIAQAAGDLAARTGTRPGLGVVLVGEDAASQVYVRTKTRQAEACGFHSVQANLAADASQAEILAQVEALNADPAIHGILVQLPLPKGIDADKVTQAVRAEKDVDGFHYLNIGRLGAGKQDQAFVPCTPAGCMMLLRDALGADLSGRHAVILGRSNIVGKPMAQLLLAANCTVTIAHSRSADLPALCRAADILVAAVGRPELVRGDWIKPGAVVIDVGINRLASGGKSRLVGDVAYDEAAAQAQAITPVPGGVGPMTIACLLLNTLRAAHRHLNLPDPAVGTGTAFAPTTTETNP</sequence>
<dbReference type="InterPro" id="IPR036291">
    <property type="entry name" value="NAD(P)-bd_dom_sf"/>
</dbReference>
<dbReference type="InterPro" id="IPR020867">
    <property type="entry name" value="THF_DH/CycHdrlase_CS"/>
</dbReference>
<comment type="pathway">
    <text evidence="1 12">One-carbon metabolism; tetrahydrofolate interconversion.</text>
</comment>
<evidence type="ECO:0000256" key="12">
    <source>
        <dbReference type="HAMAP-Rule" id="MF_01576"/>
    </source>
</evidence>
<evidence type="ECO:0000256" key="4">
    <source>
        <dbReference type="ARBA" id="ARBA00022605"/>
    </source>
</evidence>
<dbReference type="InterPro" id="IPR000672">
    <property type="entry name" value="THF_DH/CycHdrlase"/>
</dbReference>
<evidence type="ECO:0000313" key="16">
    <source>
        <dbReference type="Proteomes" id="UP000323956"/>
    </source>
</evidence>
<dbReference type="GO" id="GO:0009086">
    <property type="term" value="P:methionine biosynthetic process"/>
    <property type="evidence" value="ECO:0007669"/>
    <property type="project" value="UniProtKB-KW"/>
</dbReference>
<evidence type="ECO:0000256" key="9">
    <source>
        <dbReference type="ARBA" id="ARBA00023102"/>
    </source>
</evidence>
<dbReference type="GO" id="GO:0004488">
    <property type="term" value="F:methylenetetrahydrofolate dehydrogenase (NADP+) activity"/>
    <property type="evidence" value="ECO:0007669"/>
    <property type="project" value="UniProtKB-UniRule"/>
</dbReference>
<feature type="binding site" evidence="12">
    <location>
        <begin position="169"/>
        <end position="171"/>
    </location>
    <ligand>
        <name>NADP(+)</name>
        <dbReference type="ChEBI" id="CHEBI:58349"/>
    </ligand>
</feature>
<dbReference type="PRINTS" id="PR00085">
    <property type="entry name" value="THFDHDRGNASE"/>
</dbReference>
<keyword evidence="11 12" id="KW-0511">Multifunctional enzyme</keyword>
<protein>
    <recommendedName>
        <fullName evidence="12">Bifunctional protein FolD</fullName>
    </recommendedName>
    <domain>
        <recommendedName>
            <fullName evidence="12">Methylenetetrahydrofolate dehydrogenase</fullName>
            <ecNumber evidence="12">1.5.1.5</ecNumber>
        </recommendedName>
    </domain>
    <domain>
        <recommendedName>
            <fullName evidence="12">Methenyltetrahydrofolate cyclohydrolase</fullName>
            <ecNumber evidence="12">3.5.4.9</ecNumber>
        </recommendedName>
    </domain>
</protein>
<gene>
    <name evidence="12" type="primary">folD</name>
    <name evidence="15" type="ORF">SAMN05421641_101219</name>
</gene>
<dbReference type="Pfam" id="PF00763">
    <property type="entry name" value="THF_DHG_CYH"/>
    <property type="match status" value="1"/>
</dbReference>
<keyword evidence="9 12" id="KW-0368">Histidine biosynthesis</keyword>
<keyword evidence="5 12" id="KW-0658">Purine biosynthesis</keyword>
<dbReference type="PANTHER" id="PTHR48099">
    <property type="entry name" value="C-1-TETRAHYDROFOLATE SYNTHASE, CYTOPLASMIC-RELATED"/>
    <property type="match status" value="1"/>
</dbReference>
<dbReference type="InterPro" id="IPR020630">
    <property type="entry name" value="THF_DH/CycHdrlase_cat_dom"/>
</dbReference>
<dbReference type="EC" id="1.5.1.5" evidence="12"/>
<dbReference type="GO" id="GO:0000105">
    <property type="term" value="P:L-histidine biosynthetic process"/>
    <property type="evidence" value="ECO:0007669"/>
    <property type="project" value="UniProtKB-KW"/>
</dbReference>
<dbReference type="InterPro" id="IPR046346">
    <property type="entry name" value="Aminoacid_DH-like_N_sf"/>
</dbReference>
<dbReference type="OrthoDB" id="9803580at2"/>
<accession>A0A1N6NAC7</accession>
<dbReference type="SUPFAM" id="SSF51735">
    <property type="entry name" value="NAD(P)-binding Rossmann-fold domains"/>
    <property type="match status" value="1"/>
</dbReference>
<dbReference type="Pfam" id="PF02882">
    <property type="entry name" value="THF_DHG_CYH_C"/>
    <property type="match status" value="1"/>
</dbReference>
<comment type="caution">
    <text evidence="12">Lacks conserved residue(s) required for the propagation of feature annotation.</text>
</comment>
<evidence type="ECO:0000259" key="14">
    <source>
        <dbReference type="Pfam" id="PF02882"/>
    </source>
</evidence>
<dbReference type="Proteomes" id="UP000323956">
    <property type="component" value="Unassembled WGS sequence"/>
</dbReference>
<dbReference type="PROSITE" id="PS00767">
    <property type="entry name" value="THF_DHG_CYH_2"/>
    <property type="match status" value="1"/>
</dbReference>
<keyword evidence="7 12" id="KW-0521">NADP</keyword>
<evidence type="ECO:0000256" key="11">
    <source>
        <dbReference type="ARBA" id="ARBA00023268"/>
    </source>
</evidence>
<dbReference type="InterPro" id="IPR020631">
    <property type="entry name" value="THF_DH/CycHdrlase_NAD-bd_dom"/>
</dbReference>
<keyword evidence="6 12" id="KW-0378">Hydrolase</keyword>
<dbReference type="FunFam" id="3.40.50.720:FF:000006">
    <property type="entry name" value="Bifunctional protein FolD"/>
    <property type="match status" value="1"/>
</dbReference>
<dbReference type="NCBIfam" id="NF010785">
    <property type="entry name" value="PRK14188.1"/>
    <property type="match status" value="1"/>
</dbReference>
<dbReference type="SUPFAM" id="SSF53223">
    <property type="entry name" value="Aminoacid dehydrogenase-like, N-terminal domain"/>
    <property type="match status" value="1"/>
</dbReference>
<comment type="subunit">
    <text evidence="2 12">Homodimer.</text>
</comment>
<feature type="domain" description="Tetrahydrofolate dehydrogenase/cyclohydrolase catalytic" evidence="13">
    <location>
        <begin position="6"/>
        <end position="121"/>
    </location>
</feature>
<reference evidence="15 16" key="1">
    <citation type="submission" date="2017-01" db="EMBL/GenBank/DDBJ databases">
        <authorList>
            <person name="Varghese N."/>
            <person name="Submissions S."/>
        </authorList>
    </citation>
    <scope>NUCLEOTIDE SEQUENCE [LARGE SCALE GENOMIC DNA]</scope>
    <source>
        <strain evidence="15 16">ATCC 700171</strain>
    </source>
</reference>
<evidence type="ECO:0000256" key="6">
    <source>
        <dbReference type="ARBA" id="ARBA00022801"/>
    </source>
</evidence>
<dbReference type="CDD" id="cd01080">
    <property type="entry name" value="NAD_bind_m-THF_DH_Cyclohyd"/>
    <property type="match status" value="1"/>
</dbReference>
<feature type="domain" description="Tetrahydrofolate dehydrogenase/cyclohydrolase NAD(P)-binding" evidence="14">
    <location>
        <begin position="142"/>
        <end position="288"/>
    </location>
</feature>
<evidence type="ECO:0000256" key="8">
    <source>
        <dbReference type="ARBA" id="ARBA00023002"/>
    </source>
</evidence>
<feature type="binding site" evidence="12">
    <location>
        <position position="235"/>
    </location>
    <ligand>
        <name>NADP(+)</name>
        <dbReference type="ChEBI" id="CHEBI:58349"/>
    </ligand>
</feature>
<dbReference type="GO" id="GO:0005829">
    <property type="term" value="C:cytosol"/>
    <property type="evidence" value="ECO:0007669"/>
    <property type="project" value="TreeGrafter"/>
</dbReference>
<evidence type="ECO:0000256" key="7">
    <source>
        <dbReference type="ARBA" id="ARBA00022857"/>
    </source>
</evidence>
<evidence type="ECO:0000256" key="1">
    <source>
        <dbReference type="ARBA" id="ARBA00004777"/>
    </source>
</evidence>
<organism evidence="15 16">
    <name type="scientific">Paracoccus thiocyanatus</name>
    <dbReference type="NCBI Taxonomy" id="34006"/>
    <lineage>
        <taxon>Bacteria</taxon>
        <taxon>Pseudomonadati</taxon>
        <taxon>Pseudomonadota</taxon>
        <taxon>Alphaproteobacteria</taxon>
        <taxon>Rhodobacterales</taxon>
        <taxon>Paracoccaceae</taxon>
        <taxon>Paracoccus</taxon>
    </lineage>
</organism>
<keyword evidence="10 12" id="KW-0486">Methionine biosynthesis</keyword>
<dbReference type="Gene3D" id="3.40.50.10860">
    <property type="entry name" value="Leucine Dehydrogenase, chain A, domain 1"/>
    <property type="match status" value="1"/>
</dbReference>
<dbReference type="HAMAP" id="MF_01576">
    <property type="entry name" value="THF_DHG_CYH"/>
    <property type="match status" value="1"/>
</dbReference>
<dbReference type="GO" id="GO:0035999">
    <property type="term" value="P:tetrahydrofolate interconversion"/>
    <property type="evidence" value="ECO:0007669"/>
    <property type="project" value="UniProtKB-UniRule"/>
</dbReference>
<evidence type="ECO:0000259" key="13">
    <source>
        <dbReference type="Pfam" id="PF00763"/>
    </source>
</evidence>
<comment type="catalytic activity">
    <reaction evidence="12">
        <text>(6R)-5,10-methylene-5,6,7,8-tetrahydrofolate + NADP(+) = (6R)-5,10-methenyltetrahydrofolate + NADPH</text>
        <dbReference type="Rhea" id="RHEA:22812"/>
        <dbReference type="ChEBI" id="CHEBI:15636"/>
        <dbReference type="ChEBI" id="CHEBI:57455"/>
        <dbReference type="ChEBI" id="CHEBI:57783"/>
        <dbReference type="ChEBI" id="CHEBI:58349"/>
        <dbReference type="EC" id="1.5.1.5"/>
    </reaction>
</comment>
<evidence type="ECO:0000256" key="2">
    <source>
        <dbReference type="ARBA" id="ARBA00011738"/>
    </source>
</evidence>
<evidence type="ECO:0000313" key="15">
    <source>
        <dbReference type="EMBL" id="SIP89024.1"/>
    </source>
</evidence>
<dbReference type="EMBL" id="FTMK01000001">
    <property type="protein sequence ID" value="SIP89024.1"/>
    <property type="molecule type" value="Genomic_DNA"/>
</dbReference>
<name>A0A1N6NAC7_9RHOB</name>
<keyword evidence="3 12" id="KW-0554">One-carbon metabolism</keyword>
<dbReference type="PANTHER" id="PTHR48099:SF5">
    <property type="entry name" value="C-1-TETRAHYDROFOLATE SYNTHASE, CYTOPLASMIC"/>
    <property type="match status" value="1"/>
</dbReference>
<evidence type="ECO:0000256" key="3">
    <source>
        <dbReference type="ARBA" id="ARBA00022563"/>
    </source>
</evidence>
<evidence type="ECO:0000256" key="10">
    <source>
        <dbReference type="ARBA" id="ARBA00023167"/>
    </source>
</evidence>
<dbReference type="PROSITE" id="PS00766">
    <property type="entry name" value="THF_DHG_CYH_1"/>
    <property type="match status" value="1"/>
</dbReference>
<keyword evidence="8 12" id="KW-0560">Oxidoreductase</keyword>
<dbReference type="UniPathway" id="UPA00193"/>
<proteinExistence type="inferred from homology"/>
<comment type="function">
    <text evidence="12">Catalyzes the oxidation of 5,10-methylenetetrahydrofolate to 5,10-methenyltetrahydrofolate and then the hydrolysis of 5,10-methenyltetrahydrofolate to 10-formyltetrahydrofolate.</text>
</comment>
<evidence type="ECO:0000256" key="5">
    <source>
        <dbReference type="ARBA" id="ARBA00022755"/>
    </source>
</evidence>
<keyword evidence="4 12" id="KW-0028">Amino-acid biosynthesis</keyword>
<dbReference type="AlphaFoldDB" id="A0A1N6NAC7"/>
<dbReference type="RefSeq" id="WP_149763617.1">
    <property type="nucleotide sequence ID" value="NZ_FTMK01000001.1"/>
</dbReference>
<dbReference type="Gene3D" id="3.40.50.720">
    <property type="entry name" value="NAD(P)-binding Rossmann-like Domain"/>
    <property type="match status" value="1"/>
</dbReference>